<dbReference type="PIRSF" id="PIRSF005419">
    <property type="entry name" value="FlhA"/>
    <property type="match status" value="1"/>
</dbReference>
<keyword evidence="9" id="KW-1185">Reference proteome</keyword>
<sequence>MKFRDLGVLAAVVLIVAMLVIPLPTWLLSFLIIINITLSLLILLTAMNMKEALDFAIFPSIILLLTLFRLGLSVSTTRAILANGDAGDVVETFGEFVTGGNILVGLVIFMLLVIINFIVITKGSERVAEVAARFTLDAMPGKQMSIDADLNAGIISEKEARERREKVSRESDFYGAMDGATKFVKGDAIASIIMVFINLIFGIIIGMLQLDYELADAASHFSKLTVGDGLVAQIPALLISTATGIVVTRAASDGNLGEDITKQLFAQSKLLYIAGGTIFLMGLFTPIPEWITIPIAIILIVGAYLIDHKKPEDPEELLEIEEEVAADTMKSPENVVNLLNVDPIEFEFGYGLIPLVDAAQGGDLLDRVVMIRRQLALELGIVIPIVRIRDNIQLQPNEYRIKIKGNEMARGELLLDHYLAMSPGDDNSIDGIDTIEPSFGLPAKWITEKTKEEAEMLGYTVVDPPSVVSTHLTEMIRANAHELLGRQETKQLIDHLHESYPILVDELTPTPLSIGEIQKVLAKLLRENVSIRNLPIIFETLADYSKLTSDPDILTEYVRQSLARQITAQYVSAGQDSLKVITIPGKLEKLIADSIQQTDHGNYLAMNPQESQQVLEAIAKEVERVSFMEQSPIILCSPGIRMYLRQLTERYFPQIPILSYNELDANVEIQSVGVVNVE</sequence>
<dbReference type="InterPro" id="IPR042196">
    <property type="entry name" value="FHIPEP_4"/>
</dbReference>
<dbReference type="Gene3D" id="1.10.8.540">
    <property type="entry name" value="FHIPEP family, domain 3"/>
    <property type="match status" value="1"/>
</dbReference>
<evidence type="ECO:0000256" key="6">
    <source>
        <dbReference type="ARBA" id="ARBA00023136"/>
    </source>
</evidence>
<dbReference type="InterPro" id="IPR025505">
    <property type="entry name" value="FHIPEP_CS"/>
</dbReference>
<dbReference type="Gene3D" id="3.40.30.60">
    <property type="entry name" value="FHIPEP family, domain 1"/>
    <property type="match status" value="1"/>
</dbReference>
<feature type="transmembrane region" description="Helical" evidence="7">
    <location>
        <begin position="230"/>
        <end position="252"/>
    </location>
</feature>
<dbReference type="GO" id="GO:0044780">
    <property type="term" value="P:bacterial-type flagellum assembly"/>
    <property type="evidence" value="ECO:0007669"/>
    <property type="project" value="InterPro"/>
</dbReference>
<evidence type="ECO:0000256" key="5">
    <source>
        <dbReference type="ARBA" id="ARBA00022989"/>
    </source>
</evidence>
<dbReference type="NCBIfam" id="TIGR01398">
    <property type="entry name" value="FlhA"/>
    <property type="match status" value="1"/>
</dbReference>
<feature type="transmembrane region" description="Helical" evidence="7">
    <location>
        <begin position="188"/>
        <end position="210"/>
    </location>
</feature>
<comment type="function">
    <text evidence="7">Required for formation of the rod structure of the flagellar apparatus. Together with FliI and FliH, may constitute the export apparatus of flagellin.</text>
</comment>
<keyword evidence="5 7" id="KW-1133">Transmembrane helix</keyword>
<evidence type="ECO:0000313" key="9">
    <source>
        <dbReference type="Proteomes" id="UP000276349"/>
    </source>
</evidence>
<feature type="transmembrane region" description="Helical" evidence="7">
    <location>
        <begin position="30"/>
        <end position="49"/>
    </location>
</feature>
<keyword evidence="3 7" id="KW-1003">Cell membrane</keyword>
<keyword evidence="7" id="KW-1005">Bacterial flagellum biogenesis</keyword>
<dbReference type="AlphaFoldDB" id="A0A3S0KLB5"/>
<dbReference type="InterPro" id="IPR006301">
    <property type="entry name" value="FlhA"/>
</dbReference>
<keyword evidence="4 7" id="KW-0812">Transmembrane</keyword>
<evidence type="ECO:0000256" key="2">
    <source>
        <dbReference type="ARBA" id="ARBA00008835"/>
    </source>
</evidence>
<dbReference type="PRINTS" id="PR00949">
    <property type="entry name" value="TYPE3IMAPROT"/>
</dbReference>
<evidence type="ECO:0000256" key="1">
    <source>
        <dbReference type="ARBA" id="ARBA00004651"/>
    </source>
</evidence>
<dbReference type="Proteomes" id="UP000276349">
    <property type="component" value="Unassembled WGS sequence"/>
</dbReference>
<protein>
    <recommendedName>
        <fullName evidence="7">Flagellar biosynthesis protein FlhA</fullName>
    </recommendedName>
</protein>
<evidence type="ECO:0000313" key="8">
    <source>
        <dbReference type="EMBL" id="RTQ95223.1"/>
    </source>
</evidence>
<feature type="transmembrane region" description="Helical" evidence="7">
    <location>
        <begin position="101"/>
        <end position="120"/>
    </location>
</feature>
<organism evidence="8 9">
    <name type="scientific">Lysinibacillus telephonicus</name>
    <dbReference type="NCBI Taxonomy" id="1714840"/>
    <lineage>
        <taxon>Bacteria</taxon>
        <taxon>Bacillati</taxon>
        <taxon>Bacillota</taxon>
        <taxon>Bacilli</taxon>
        <taxon>Bacillales</taxon>
        <taxon>Bacillaceae</taxon>
        <taxon>Lysinibacillus</taxon>
    </lineage>
</organism>
<keyword evidence="7" id="KW-0653">Protein transport</keyword>
<dbReference type="RefSeq" id="WP_126292975.1">
    <property type="nucleotide sequence ID" value="NZ_CP185866.1"/>
</dbReference>
<gene>
    <name evidence="7 8" type="primary">flhA</name>
    <name evidence="8" type="ORF">EKG35_03695</name>
</gene>
<name>A0A3S0KLB5_9BACI</name>
<dbReference type="PROSITE" id="PS00994">
    <property type="entry name" value="FHIPEP"/>
    <property type="match status" value="1"/>
</dbReference>
<feature type="transmembrane region" description="Helical" evidence="7">
    <location>
        <begin position="264"/>
        <end position="284"/>
    </location>
</feature>
<dbReference type="OrthoDB" id="9759185at2"/>
<dbReference type="Pfam" id="PF00771">
    <property type="entry name" value="FHIPEP"/>
    <property type="match status" value="1"/>
</dbReference>
<feature type="transmembrane region" description="Helical" evidence="7">
    <location>
        <begin position="7"/>
        <end position="24"/>
    </location>
</feature>
<dbReference type="InterPro" id="IPR042193">
    <property type="entry name" value="FHIPEP_3"/>
</dbReference>
<feature type="transmembrane region" description="Helical" evidence="7">
    <location>
        <begin position="61"/>
        <end position="81"/>
    </location>
</feature>
<evidence type="ECO:0000256" key="3">
    <source>
        <dbReference type="ARBA" id="ARBA00022475"/>
    </source>
</evidence>
<evidence type="ECO:0000256" key="7">
    <source>
        <dbReference type="RuleBase" id="RU364093"/>
    </source>
</evidence>
<keyword evidence="6 7" id="KW-0472">Membrane</keyword>
<keyword evidence="8" id="KW-0282">Flagellum</keyword>
<comment type="similarity">
    <text evidence="2 7">Belongs to the FHIPEP (flagella/HR/invasion proteins export pore) family.</text>
</comment>
<dbReference type="GO" id="GO:0009306">
    <property type="term" value="P:protein secretion"/>
    <property type="evidence" value="ECO:0007669"/>
    <property type="project" value="InterPro"/>
</dbReference>
<keyword evidence="8" id="KW-0966">Cell projection</keyword>
<proteinExistence type="inferred from homology"/>
<dbReference type="GO" id="GO:0005886">
    <property type="term" value="C:plasma membrane"/>
    <property type="evidence" value="ECO:0007669"/>
    <property type="project" value="UniProtKB-SubCell"/>
</dbReference>
<dbReference type="EMBL" id="RXNR01000007">
    <property type="protein sequence ID" value="RTQ95223.1"/>
    <property type="molecule type" value="Genomic_DNA"/>
</dbReference>
<keyword evidence="7" id="KW-1006">Bacterial flagellum protein export</keyword>
<reference evidence="8 9" key="1">
    <citation type="submission" date="2018-12" db="EMBL/GenBank/DDBJ databases">
        <authorList>
            <person name="Yu L."/>
        </authorList>
    </citation>
    <scope>NUCLEOTIDE SEQUENCE [LARGE SCALE GENOMIC DNA]</scope>
    <source>
        <strain evidence="8 9">S5H2222</strain>
    </source>
</reference>
<dbReference type="PANTHER" id="PTHR30161">
    <property type="entry name" value="FLAGELLAR EXPORT PROTEIN, MEMBRANE FLHA SUBUNIT-RELATED"/>
    <property type="match status" value="1"/>
</dbReference>
<dbReference type="Gene3D" id="3.40.50.12790">
    <property type="entry name" value="FHIPEP family, domain 4"/>
    <property type="match status" value="1"/>
</dbReference>
<dbReference type="InterPro" id="IPR042194">
    <property type="entry name" value="FHIPEP_1"/>
</dbReference>
<dbReference type="InterPro" id="IPR001712">
    <property type="entry name" value="T3SS_FHIPEP"/>
</dbReference>
<evidence type="ECO:0000256" key="4">
    <source>
        <dbReference type="ARBA" id="ARBA00022692"/>
    </source>
</evidence>
<dbReference type="PANTHER" id="PTHR30161:SF1">
    <property type="entry name" value="FLAGELLAR BIOSYNTHESIS PROTEIN FLHA-RELATED"/>
    <property type="match status" value="1"/>
</dbReference>
<accession>A0A3S0KLB5</accession>
<keyword evidence="8" id="KW-0969">Cilium</keyword>
<comment type="caution">
    <text evidence="8">The sequence shown here is derived from an EMBL/GenBank/DDBJ whole genome shotgun (WGS) entry which is preliminary data.</text>
</comment>
<comment type="subcellular location">
    <subcellularLocation>
        <location evidence="1 7">Cell membrane</location>
        <topology evidence="1 7">Multi-pass membrane protein</topology>
    </subcellularLocation>
</comment>
<keyword evidence="7" id="KW-0813">Transport</keyword>